<reference evidence="1" key="1">
    <citation type="submission" date="2024-07" db="EMBL/GenBank/DDBJ databases">
        <title>Complete genome sequence of Prevotella sp. YM-2024 GTC17254.</title>
        <authorList>
            <person name="Hayashi M."/>
            <person name="Muto Y."/>
            <person name="Tanaka K."/>
            <person name="Niwa H."/>
        </authorList>
    </citation>
    <scope>NUCLEOTIDE SEQUENCE</scope>
    <source>
        <strain evidence="1">GTC17254</strain>
    </source>
</reference>
<dbReference type="EMBL" id="AP035786">
    <property type="protein sequence ID" value="BFO72529.1"/>
    <property type="molecule type" value="Genomic_DNA"/>
</dbReference>
<proteinExistence type="predicted"/>
<evidence type="ECO:0008006" key="2">
    <source>
        <dbReference type="Google" id="ProtNLM"/>
    </source>
</evidence>
<organism evidence="1">
    <name type="scientific">Prevotella sp. GTC17254</name>
    <dbReference type="NCBI Taxonomy" id="3236794"/>
    <lineage>
        <taxon>Bacteria</taxon>
        <taxon>Pseudomonadati</taxon>
        <taxon>Bacteroidota</taxon>
        <taxon>Bacteroidia</taxon>
        <taxon>Bacteroidales</taxon>
        <taxon>Prevotellaceae</taxon>
        <taxon>Prevotella</taxon>
    </lineage>
</organism>
<sequence length="253" mass="30276">MKSLFYLFFLFVGTVIPAYSLNPEFDYYKIYGKGIKKLTTSMYDKWRVVCYFDRHGYLMREQAFHKKELKSDHIYDYFVTDSLVIIRITNISDLYPKLVKKYEDFFSPLGVCYKRRVYMNGSDTASLYIDNFVYDDGLLLSNEEATAWQRNNKKMTKVCYYYNEKKQKILKTKHFNETDSIFYSYDRMGRLTDEIKKVDSTSVLSDIVPYANNEVNKLHILYSNYDGKGNWTKSYFVTPKGKKPRSKRKIKYW</sequence>
<protein>
    <recommendedName>
        <fullName evidence="2">YD repeat-containing protein</fullName>
    </recommendedName>
</protein>
<gene>
    <name evidence="1" type="ORF">GTC17254_01260</name>
</gene>
<name>A0AB33IZG2_9BACT</name>
<accession>A0AB33IZG2</accession>
<dbReference type="AlphaFoldDB" id="A0AB33IZG2"/>
<evidence type="ECO:0000313" key="1">
    <source>
        <dbReference type="EMBL" id="BFO72529.1"/>
    </source>
</evidence>